<dbReference type="AlphaFoldDB" id="A0AAP2GUX1"/>
<keyword evidence="6 8" id="KW-0472">Membrane</keyword>
<keyword evidence="3 8" id="KW-1134">Transmembrane beta strand</keyword>
<keyword evidence="4 8" id="KW-0812">Transmembrane</keyword>
<dbReference type="InterPro" id="IPR012910">
    <property type="entry name" value="Plug_dom"/>
</dbReference>
<keyword evidence="12" id="KW-1185">Reference proteome</keyword>
<name>A0AAP2GUX1_9BACT</name>
<dbReference type="InterPro" id="IPR036942">
    <property type="entry name" value="Beta-barrel_TonB_sf"/>
</dbReference>
<evidence type="ECO:0000256" key="8">
    <source>
        <dbReference type="PROSITE-ProRule" id="PRU01360"/>
    </source>
</evidence>
<evidence type="ECO:0000256" key="2">
    <source>
        <dbReference type="ARBA" id="ARBA00022448"/>
    </source>
</evidence>
<dbReference type="Pfam" id="PF13715">
    <property type="entry name" value="CarbopepD_reg_2"/>
    <property type="match status" value="1"/>
</dbReference>
<dbReference type="Proteomes" id="UP001319080">
    <property type="component" value="Unassembled WGS sequence"/>
</dbReference>
<evidence type="ECO:0000256" key="5">
    <source>
        <dbReference type="ARBA" id="ARBA00022729"/>
    </source>
</evidence>
<organism evidence="11 12">
    <name type="scientific">Dawidia cretensis</name>
    <dbReference type="NCBI Taxonomy" id="2782350"/>
    <lineage>
        <taxon>Bacteria</taxon>
        <taxon>Pseudomonadati</taxon>
        <taxon>Bacteroidota</taxon>
        <taxon>Cytophagia</taxon>
        <taxon>Cytophagales</taxon>
        <taxon>Chryseotaleaceae</taxon>
        <taxon>Dawidia</taxon>
    </lineage>
</organism>
<sequence length="1016" mass="109736">MKTTFRIPLTVFLLLVCAYAGAQTVTGKVTSISEGNGMPGVSVVLKGTTIGTSTDAEGNYTLSNSALATGTLVFSFIGYGTEEVEVANRTQIDVGMTEDIFSLGEVVVTAFGVKRSEKTVTYATQQVSSDELTRVKTDNLMNTLNGKVPGVSISPSASGVGGSSKIVLRGNRSLSGSNQPLYVVDGIPVTNSGNSNGQPNSAYGGSTNVDGGDVISTLNPDDIESISVLKGASASALYGSQAANGVILITTKKGKEGQTQINFNSTFTASTVAYTPDFQNAYGGTTATAKQSWGAGAAGTGERNTDEFFRTGTNWTNSLSLSGGNEIAQTYFSYANTHAKGVMPTNDLDRNNISLRETAKFLDKKLSVDASVNYTTQTINNAPNAGLYLNPLVGLYLFPRNADIMPYKNQYEFAGAEGFDRQNWIDTEDIRQNPWWVANRNTNEANRKRYLLSGSVKYEFNKYLSLQLRGNMDHIEDIFEAKMYSGTHATLTGGSANGFYVNNSQTLSQKYGDALLTFNLPMDGAIRIDGLVGTSITDSRRVGLETGPGSLGLRNPNFFVAQNVLVSGDMNATKTIPENHTQLQSVFGTVNIGYHEWLYLNATGRNDWSSNLSFTPDVSFFYPAVGLSGVLSDAVDLPAPITFAKVRVNYAEVGNTVPLYVTNPQNYTNPSTGAIDLRRVMAFATLKPERTRTYEVGADLKFFDNRLSVMFNYYKSNTFNQFIEVTPSAASLYERAYINAGEVQNKGFEFMVGYDVIRGEKFSWNTSLNGSRNVNEVIDIAADRGINNLVVTGNNNLGYLGQVAVGGMTGDIYGYQVMRDDQDRVMLDENGAPSRTTDFEFIGNATPKFSMGWTNTVNYGNFVLNVLVDGRFGGKVLSMTEALMDQYGVSERTGDARAQGGVPVNAVNPEGEAVSSVDAQTWYGTTGGPNGIMGQYMYDATVVRLREASLGYTFPMKSNVVKSLRFSLIGRNLFYISKDAPFDPELTLSTGNGLSGVDIFSQPATRNIGFSVNVTL</sequence>
<dbReference type="Gene3D" id="2.40.170.20">
    <property type="entry name" value="TonB-dependent receptor, beta-barrel domain"/>
    <property type="match status" value="1"/>
</dbReference>
<evidence type="ECO:0000313" key="11">
    <source>
        <dbReference type="EMBL" id="MBT1710098.1"/>
    </source>
</evidence>
<evidence type="ECO:0000256" key="7">
    <source>
        <dbReference type="ARBA" id="ARBA00023237"/>
    </source>
</evidence>
<dbReference type="Gene3D" id="2.60.40.1120">
    <property type="entry name" value="Carboxypeptidase-like, regulatory domain"/>
    <property type="match status" value="1"/>
</dbReference>
<evidence type="ECO:0000256" key="1">
    <source>
        <dbReference type="ARBA" id="ARBA00004571"/>
    </source>
</evidence>
<dbReference type="GO" id="GO:0044718">
    <property type="term" value="P:siderophore transmembrane transport"/>
    <property type="evidence" value="ECO:0007669"/>
    <property type="project" value="TreeGrafter"/>
</dbReference>
<dbReference type="PROSITE" id="PS52016">
    <property type="entry name" value="TONB_DEPENDENT_REC_3"/>
    <property type="match status" value="1"/>
</dbReference>
<dbReference type="EMBL" id="JAHESE010000019">
    <property type="protein sequence ID" value="MBT1710098.1"/>
    <property type="molecule type" value="Genomic_DNA"/>
</dbReference>
<evidence type="ECO:0000259" key="10">
    <source>
        <dbReference type="Pfam" id="PF07715"/>
    </source>
</evidence>
<dbReference type="NCBIfam" id="TIGR04056">
    <property type="entry name" value="OMP_RagA_SusC"/>
    <property type="match status" value="1"/>
</dbReference>
<comment type="subcellular location">
    <subcellularLocation>
        <location evidence="1 8">Cell outer membrane</location>
        <topology evidence="1 8">Multi-pass membrane protein</topology>
    </subcellularLocation>
</comment>
<proteinExistence type="inferred from homology"/>
<dbReference type="PANTHER" id="PTHR30069">
    <property type="entry name" value="TONB-DEPENDENT OUTER MEMBRANE RECEPTOR"/>
    <property type="match status" value="1"/>
</dbReference>
<keyword evidence="7 8" id="KW-0998">Cell outer membrane</keyword>
<protein>
    <submittedName>
        <fullName evidence="11">SusC/RagA family TonB-linked outer membrane protein</fullName>
    </submittedName>
</protein>
<evidence type="ECO:0000256" key="4">
    <source>
        <dbReference type="ARBA" id="ARBA00022692"/>
    </source>
</evidence>
<comment type="similarity">
    <text evidence="8">Belongs to the TonB-dependent receptor family.</text>
</comment>
<evidence type="ECO:0000256" key="3">
    <source>
        <dbReference type="ARBA" id="ARBA00022452"/>
    </source>
</evidence>
<keyword evidence="2 8" id="KW-0813">Transport</keyword>
<reference evidence="11 12" key="1">
    <citation type="submission" date="2021-05" db="EMBL/GenBank/DDBJ databases">
        <title>A Polyphasic approach of four new species of the genus Ohtaekwangia: Ohtaekwangia histidinii sp. nov., Ohtaekwangia cretensis sp. nov., Ohtaekwangia indiensis sp. nov., Ohtaekwangia reichenbachii sp. nov. from diverse environment.</title>
        <authorList>
            <person name="Octaviana S."/>
        </authorList>
    </citation>
    <scope>NUCLEOTIDE SEQUENCE [LARGE SCALE GENOMIC DNA]</scope>
    <source>
        <strain evidence="11 12">PWU5</strain>
    </source>
</reference>
<feature type="signal peptide" evidence="9">
    <location>
        <begin position="1"/>
        <end position="22"/>
    </location>
</feature>
<dbReference type="PANTHER" id="PTHR30069:SF29">
    <property type="entry name" value="HEMOGLOBIN AND HEMOGLOBIN-HAPTOGLOBIN-BINDING PROTEIN 1-RELATED"/>
    <property type="match status" value="1"/>
</dbReference>
<accession>A0AAP2GUX1</accession>
<dbReference type="Pfam" id="PF07715">
    <property type="entry name" value="Plug"/>
    <property type="match status" value="1"/>
</dbReference>
<dbReference type="InterPro" id="IPR023996">
    <property type="entry name" value="TonB-dep_OMP_SusC/RagA"/>
</dbReference>
<dbReference type="SUPFAM" id="SSF56935">
    <property type="entry name" value="Porins"/>
    <property type="match status" value="1"/>
</dbReference>
<dbReference type="InterPro" id="IPR039426">
    <property type="entry name" value="TonB-dep_rcpt-like"/>
</dbReference>
<feature type="chain" id="PRO_5042895339" evidence="9">
    <location>
        <begin position="23"/>
        <end position="1016"/>
    </location>
</feature>
<dbReference type="SUPFAM" id="SSF49464">
    <property type="entry name" value="Carboxypeptidase regulatory domain-like"/>
    <property type="match status" value="1"/>
</dbReference>
<dbReference type="InterPro" id="IPR023997">
    <property type="entry name" value="TonB-dep_OMP_SusC/RagA_CS"/>
</dbReference>
<comment type="caution">
    <text evidence="11">The sequence shown here is derived from an EMBL/GenBank/DDBJ whole genome shotgun (WGS) entry which is preliminary data.</text>
</comment>
<gene>
    <name evidence="11" type="ORF">KK062_17765</name>
</gene>
<keyword evidence="5 9" id="KW-0732">Signal</keyword>
<dbReference type="GO" id="GO:0009279">
    <property type="term" value="C:cell outer membrane"/>
    <property type="evidence" value="ECO:0007669"/>
    <property type="project" value="UniProtKB-SubCell"/>
</dbReference>
<feature type="domain" description="TonB-dependent receptor plug" evidence="10">
    <location>
        <begin position="118"/>
        <end position="246"/>
    </location>
</feature>
<dbReference type="Gene3D" id="2.170.130.10">
    <property type="entry name" value="TonB-dependent receptor, plug domain"/>
    <property type="match status" value="1"/>
</dbReference>
<dbReference type="RefSeq" id="WP_254085675.1">
    <property type="nucleotide sequence ID" value="NZ_JAHESE010000019.1"/>
</dbReference>
<evidence type="ECO:0000256" key="9">
    <source>
        <dbReference type="SAM" id="SignalP"/>
    </source>
</evidence>
<dbReference type="GO" id="GO:0015344">
    <property type="term" value="F:siderophore uptake transmembrane transporter activity"/>
    <property type="evidence" value="ECO:0007669"/>
    <property type="project" value="TreeGrafter"/>
</dbReference>
<evidence type="ECO:0000256" key="6">
    <source>
        <dbReference type="ARBA" id="ARBA00023136"/>
    </source>
</evidence>
<dbReference type="InterPro" id="IPR037066">
    <property type="entry name" value="Plug_dom_sf"/>
</dbReference>
<dbReference type="NCBIfam" id="TIGR04057">
    <property type="entry name" value="SusC_RagA_signa"/>
    <property type="match status" value="1"/>
</dbReference>
<dbReference type="InterPro" id="IPR008969">
    <property type="entry name" value="CarboxyPept-like_regulatory"/>
</dbReference>
<evidence type="ECO:0000313" key="12">
    <source>
        <dbReference type="Proteomes" id="UP001319080"/>
    </source>
</evidence>